<dbReference type="GO" id="GO:0003723">
    <property type="term" value="F:RNA binding"/>
    <property type="evidence" value="ECO:0007669"/>
    <property type="project" value="InterPro"/>
</dbReference>
<feature type="repeat" description="PPR" evidence="2">
    <location>
        <begin position="76"/>
        <end position="110"/>
    </location>
</feature>
<dbReference type="KEGG" id="smo:SELMODRAFT_97343"/>
<proteinExistence type="predicted"/>
<dbReference type="HOGENOM" id="CLU_002706_37_1_1"/>
<dbReference type="EMBL" id="GL377584">
    <property type="protein sequence ID" value="EFJ26314.1"/>
    <property type="molecule type" value="Genomic_DNA"/>
</dbReference>
<reference evidence="4 5" key="1">
    <citation type="journal article" date="2011" name="Science">
        <title>The Selaginella genome identifies genetic changes associated with the evolution of vascular plants.</title>
        <authorList>
            <person name="Banks J.A."/>
            <person name="Nishiyama T."/>
            <person name="Hasebe M."/>
            <person name="Bowman J.L."/>
            <person name="Gribskov M."/>
            <person name="dePamphilis C."/>
            <person name="Albert V.A."/>
            <person name="Aono N."/>
            <person name="Aoyama T."/>
            <person name="Ambrose B.A."/>
            <person name="Ashton N.W."/>
            <person name="Axtell M.J."/>
            <person name="Barker E."/>
            <person name="Barker M.S."/>
            <person name="Bennetzen J.L."/>
            <person name="Bonawitz N.D."/>
            <person name="Chapple C."/>
            <person name="Cheng C."/>
            <person name="Correa L.G."/>
            <person name="Dacre M."/>
            <person name="DeBarry J."/>
            <person name="Dreyer I."/>
            <person name="Elias M."/>
            <person name="Engstrom E.M."/>
            <person name="Estelle M."/>
            <person name="Feng L."/>
            <person name="Finet C."/>
            <person name="Floyd S.K."/>
            <person name="Frommer W.B."/>
            <person name="Fujita T."/>
            <person name="Gramzow L."/>
            <person name="Gutensohn M."/>
            <person name="Harholt J."/>
            <person name="Hattori M."/>
            <person name="Heyl A."/>
            <person name="Hirai T."/>
            <person name="Hiwatashi Y."/>
            <person name="Ishikawa M."/>
            <person name="Iwata M."/>
            <person name="Karol K.G."/>
            <person name="Koehler B."/>
            <person name="Kolukisaoglu U."/>
            <person name="Kubo M."/>
            <person name="Kurata T."/>
            <person name="Lalonde S."/>
            <person name="Li K."/>
            <person name="Li Y."/>
            <person name="Litt A."/>
            <person name="Lyons E."/>
            <person name="Manning G."/>
            <person name="Maruyama T."/>
            <person name="Michael T.P."/>
            <person name="Mikami K."/>
            <person name="Miyazaki S."/>
            <person name="Morinaga S."/>
            <person name="Murata T."/>
            <person name="Mueller-Roeber B."/>
            <person name="Nelson D.R."/>
            <person name="Obara M."/>
            <person name="Oguri Y."/>
            <person name="Olmstead R.G."/>
            <person name="Onodera N."/>
            <person name="Petersen B.L."/>
            <person name="Pils B."/>
            <person name="Prigge M."/>
            <person name="Rensing S.A."/>
            <person name="Riano-Pachon D.M."/>
            <person name="Roberts A.W."/>
            <person name="Sato Y."/>
            <person name="Scheller H.V."/>
            <person name="Schulz B."/>
            <person name="Schulz C."/>
            <person name="Shakirov E.V."/>
            <person name="Shibagaki N."/>
            <person name="Shinohara N."/>
            <person name="Shippen D.E."/>
            <person name="Soerensen I."/>
            <person name="Sotooka R."/>
            <person name="Sugimoto N."/>
            <person name="Sugita M."/>
            <person name="Sumikawa N."/>
            <person name="Tanurdzic M."/>
            <person name="Theissen G."/>
            <person name="Ulvskov P."/>
            <person name="Wakazuki S."/>
            <person name="Weng J.K."/>
            <person name="Willats W.W."/>
            <person name="Wipf D."/>
            <person name="Wolf P.G."/>
            <person name="Yang L."/>
            <person name="Zimmer A.D."/>
            <person name="Zhu Q."/>
            <person name="Mitros T."/>
            <person name="Hellsten U."/>
            <person name="Loque D."/>
            <person name="Otillar R."/>
            <person name="Salamov A."/>
            <person name="Schmutz J."/>
            <person name="Shapiro H."/>
            <person name="Lindquist E."/>
            <person name="Lucas S."/>
            <person name="Rokhsar D."/>
            <person name="Grigoriev I.V."/>
        </authorList>
    </citation>
    <scope>NUCLEOTIDE SEQUENCE [LARGE SCALE GENOMIC DNA]</scope>
</reference>
<dbReference type="InterPro" id="IPR046848">
    <property type="entry name" value="E_motif"/>
</dbReference>
<feature type="domain" description="DYW" evidence="3">
    <location>
        <begin position="395"/>
        <end position="487"/>
    </location>
</feature>
<dbReference type="Pfam" id="PF20431">
    <property type="entry name" value="E_motif"/>
    <property type="match status" value="1"/>
</dbReference>
<sequence length="487" mass="53838">MQQEGVLPDKICFVATLNACGGALADLRLGKLIHSCVLEAGLESNTVVATALVNMYGKAGCLDEATRVFRGLERKDLVSWTALMSAYSREDLYREALQLFREMTLHGLDGTKPDRSYFAFLLQACATLSAAAEGRLAHRRIQECGYDSSDGVLGLGIINMYGKCGNLRAAHEVFDGMSERDTVAWTTIISGYAHHGHSEESLLMFWRMQQDGSKPDGVSLLCVLSVCSHAGLVEQGWDFFLDITKEFGVEPGEKHYGCMIDLLGRSGDLEAAEVMIRRMPFQATAMNWAIFLAACKVHSDTERGKRAAEKVLELEPVPAAYVSLSNIYAAAGEWDQVDRVRSAMKAMGLQKDPGRSSIEVNSRVHEFWAGDKSHPRAAEIYGLLESLTRQMEGSGYVPDTKLVLLNVSEEQKERLLCFHSEKLAIAFGLLSTPAGSSLRIIKNLRVCGDCHTAAKFVSRIAGREIFMRDSQRFHHFQDGHCSCGDYW</sequence>
<dbReference type="InterPro" id="IPR046960">
    <property type="entry name" value="PPR_At4g14850-like_plant"/>
</dbReference>
<evidence type="ECO:0000256" key="1">
    <source>
        <dbReference type="ARBA" id="ARBA00022737"/>
    </source>
</evidence>
<dbReference type="Proteomes" id="UP000001514">
    <property type="component" value="Unassembled WGS sequence"/>
</dbReference>
<gene>
    <name evidence="4" type="ORF">SELMODRAFT_97343</name>
</gene>
<dbReference type="InterPro" id="IPR046849">
    <property type="entry name" value="E2_motif"/>
</dbReference>
<evidence type="ECO:0000259" key="3">
    <source>
        <dbReference type="Pfam" id="PF14432"/>
    </source>
</evidence>
<dbReference type="PANTHER" id="PTHR47926:SF533">
    <property type="entry name" value="DYW DOMAIN-CONTAINING PROTEIN"/>
    <property type="match status" value="1"/>
</dbReference>
<evidence type="ECO:0000256" key="2">
    <source>
        <dbReference type="PROSITE-ProRule" id="PRU00708"/>
    </source>
</evidence>
<dbReference type="AlphaFoldDB" id="D8RMC5"/>
<dbReference type="FunFam" id="1.25.40.10:FF:000285">
    <property type="entry name" value="Pentatricopeptide repeat-containing protein, chloroplastic"/>
    <property type="match status" value="1"/>
</dbReference>
<dbReference type="Pfam" id="PF20430">
    <property type="entry name" value="Eplus_motif"/>
    <property type="match status" value="1"/>
</dbReference>
<accession>D8RMC5</accession>
<evidence type="ECO:0000313" key="4">
    <source>
        <dbReference type="EMBL" id="EFJ26314.1"/>
    </source>
</evidence>
<organism evidence="5">
    <name type="scientific">Selaginella moellendorffii</name>
    <name type="common">Spikemoss</name>
    <dbReference type="NCBI Taxonomy" id="88036"/>
    <lineage>
        <taxon>Eukaryota</taxon>
        <taxon>Viridiplantae</taxon>
        <taxon>Streptophyta</taxon>
        <taxon>Embryophyta</taxon>
        <taxon>Tracheophyta</taxon>
        <taxon>Lycopodiopsida</taxon>
        <taxon>Selaginellales</taxon>
        <taxon>Selaginellaceae</taxon>
        <taxon>Selaginella</taxon>
    </lineage>
</organism>
<dbReference type="FunFam" id="1.25.40.10:FF:000031">
    <property type="entry name" value="Pentatricopeptide repeat-containing protein mitochondrial"/>
    <property type="match status" value="1"/>
</dbReference>
<keyword evidence="5" id="KW-1185">Reference proteome</keyword>
<dbReference type="InterPro" id="IPR032867">
    <property type="entry name" value="DYW_dom"/>
</dbReference>
<keyword evidence="1" id="KW-0677">Repeat</keyword>
<dbReference type="eggNOG" id="KOG4197">
    <property type="taxonomic scope" value="Eukaryota"/>
</dbReference>
<name>D8RMC5_SELML</name>
<dbReference type="InterPro" id="IPR002885">
    <property type="entry name" value="PPR_rpt"/>
</dbReference>
<dbReference type="PROSITE" id="PS51375">
    <property type="entry name" value="PPR"/>
    <property type="match status" value="2"/>
</dbReference>
<protein>
    <recommendedName>
        <fullName evidence="3">DYW domain-containing protein</fullName>
    </recommendedName>
</protein>
<dbReference type="InParanoid" id="D8RMC5"/>
<evidence type="ECO:0000313" key="5">
    <source>
        <dbReference type="Proteomes" id="UP000001514"/>
    </source>
</evidence>
<dbReference type="NCBIfam" id="TIGR00756">
    <property type="entry name" value="PPR"/>
    <property type="match status" value="3"/>
</dbReference>
<dbReference type="Pfam" id="PF14432">
    <property type="entry name" value="DYW_deaminase"/>
    <property type="match status" value="1"/>
</dbReference>
<dbReference type="Pfam" id="PF01535">
    <property type="entry name" value="PPR"/>
    <property type="match status" value="5"/>
</dbReference>
<dbReference type="Gramene" id="EFJ26314">
    <property type="protein sequence ID" value="EFJ26314"/>
    <property type="gene ID" value="SELMODRAFT_97343"/>
</dbReference>
<dbReference type="Gene3D" id="1.25.40.10">
    <property type="entry name" value="Tetratricopeptide repeat domain"/>
    <property type="match status" value="3"/>
</dbReference>
<feature type="repeat" description="PPR" evidence="2">
    <location>
        <begin position="181"/>
        <end position="215"/>
    </location>
</feature>
<dbReference type="GO" id="GO:0009451">
    <property type="term" value="P:RNA modification"/>
    <property type="evidence" value="ECO:0007669"/>
    <property type="project" value="InterPro"/>
</dbReference>
<dbReference type="PANTHER" id="PTHR47926">
    <property type="entry name" value="PENTATRICOPEPTIDE REPEAT-CONTAINING PROTEIN"/>
    <property type="match status" value="1"/>
</dbReference>
<dbReference type="InterPro" id="IPR011990">
    <property type="entry name" value="TPR-like_helical_dom_sf"/>
</dbReference>
<dbReference type="FunFam" id="1.25.40.10:FF:000366">
    <property type="entry name" value="Pentatricopeptide (PPR) repeat-containing protein"/>
    <property type="match status" value="1"/>
</dbReference>
<dbReference type="GO" id="GO:0008270">
    <property type="term" value="F:zinc ion binding"/>
    <property type="evidence" value="ECO:0007669"/>
    <property type="project" value="InterPro"/>
</dbReference>